<evidence type="ECO:0000313" key="7">
    <source>
        <dbReference type="Proteomes" id="UP000016842"/>
    </source>
</evidence>
<dbReference type="AlphaFoldDB" id="U4VA79"/>
<dbReference type="CDD" id="cd06289">
    <property type="entry name" value="PBP1_MalI-like"/>
    <property type="match status" value="1"/>
</dbReference>
<dbReference type="EMBL" id="ASXJ01000153">
    <property type="protein sequence ID" value="ERM01569.1"/>
    <property type="molecule type" value="Genomic_DNA"/>
</dbReference>
<dbReference type="InterPro" id="IPR000843">
    <property type="entry name" value="HTH_LacI"/>
</dbReference>
<accession>U4VA79</accession>
<dbReference type="SMART" id="SM00354">
    <property type="entry name" value="HTH_LACI"/>
    <property type="match status" value="1"/>
</dbReference>
<dbReference type="InterPro" id="IPR028082">
    <property type="entry name" value="Peripla_BP_I"/>
</dbReference>
<sequence>MSKSSVTVIDIAREAGVSKSTVSLVLRDSPLVHAETRVKVQEAIEKLGYVYNRSAANLRQANSRIIGLVVNDLTNSFFAELAVGVDRVMQSAGYVQFLANTAESIDRQREVIASMREHGIAGLIVSPARGTEANDLKPLAKSGLPVVQMVRDVPGSGVSSIVSDNRGGVAKAVEHLVSLRHRAIAFMGGYADTAVFAERVAGGYRAGLEQAGIAFDDALVFASAPSRAGGVEVVEQMLRHGMKPTAAVCFNDAVAFGVCDGLRAANLEPGRDFGVVGFDDVIEAKTAVPALTTVAVDPQGLGERAAQLLLKQINSERVEAEAQRLSVRLAVRASCGAPFRKQEEKLEWQSGAL</sequence>
<dbReference type="Gene3D" id="3.40.50.2300">
    <property type="match status" value="2"/>
</dbReference>
<evidence type="ECO:0000256" key="1">
    <source>
        <dbReference type="ARBA" id="ARBA00022491"/>
    </source>
</evidence>
<keyword evidence="3" id="KW-0238">DNA-binding</keyword>
<dbReference type="PANTHER" id="PTHR30146">
    <property type="entry name" value="LACI-RELATED TRANSCRIPTIONAL REPRESSOR"/>
    <property type="match status" value="1"/>
</dbReference>
<organism evidence="6 7">
    <name type="scientific">Brucella intermedia 229E</name>
    <dbReference type="NCBI Taxonomy" id="1337887"/>
    <lineage>
        <taxon>Bacteria</taxon>
        <taxon>Pseudomonadati</taxon>
        <taxon>Pseudomonadota</taxon>
        <taxon>Alphaproteobacteria</taxon>
        <taxon>Hyphomicrobiales</taxon>
        <taxon>Brucellaceae</taxon>
        <taxon>Brucella/Ochrobactrum group</taxon>
        <taxon>Brucella</taxon>
    </lineage>
</organism>
<dbReference type="GO" id="GO:0003700">
    <property type="term" value="F:DNA-binding transcription factor activity"/>
    <property type="evidence" value="ECO:0007669"/>
    <property type="project" value="TreeGrafter"/>
</dbReference>
<dbReference type="Pfam" id="PF00356">
    <property type="entry name" value="LacI"/>
    <property type="match status" value="1"/>
</dbReference>
<dbReference type="SUPFAM" id="SSF47413">
    <property type="entry name" value="lambda repressor-like DNA-binding domains"/>
    <property type="match status" value="1"/>
</dbReference>
<evidence type="ECO:0000313" key="6">
    <source>
        <dbReference type="EMBL" id="ERM01569.1"/>
    </source>
</evidence>
<reference evidence="6 7" key="1">
    <citation type="journal article" date="2014" name="FEMS Microbiol. Lett.">
        <title>Genome sequencing analysis reveals virulence-related gene content of Ochrobactrum intermedium strain 229E, a urease-positive strain isolated from the human gastric niche.</title>
        <authorList>
            <person name="Kulkarni G.J."/>
            <person name="Shetty S."/>
            <person name="Dharne M.S."/>
            <person name="Shouche Y.S."/>
        </authorList>
    </citation>
    <scope>NUCLEOTIDE SEQUENCE [LARGE SCALE GENOMIC DNA]</scope>
    <source>
        <strain evidence="6 7">229E</strain>
    </source>
</reference>
<keyword evidence="4" id="KW-0804">Transcription</keyword>
<keyword evidence="1" id="KW-0678">Repressor</keyword>
<dbReference type="InterPro" id="IPR010982">
    <property type="entry name" value="Lambda_DNA-bd_dom_sf"/>
</dbReference>
<dbReference type="Gene3D" id="1.10.260.40">
    <property type="entry name" value="lambda repressor-like DNA-binding domains"/>
    <property type="match status" value="1"/>
</dbReference>
<dbReference type="PANTHER" id="PTHR30146:SF148">
    <property type="entry name" value="HTH-TYPE TRANSCRIPTIONAL REPRESSOR PURR-RELATED"/>
    <property type="match status" value="1"/>
</dbReference>
<dbReference type="InterPro" id="IPR046335">
    <property type="entry name" value="LacI/GalR-like_sensor"/>
</dbReference>
<proteinExistence type="predicted"/>
<gene>
    <name evidence="6" type="ORF">Q644_03140</name>
</gene>
<evidence type="ECO:0000256" key="3">
    <source>
        <dbReference type="ARBA" id="ARBA00023125"/>
    </source>
</evidence>
<dbReference type="Proteomes" id="UP000016842">
    <property type="component" value="Unassembled WGS sequence"/>
</dbReference>
<evidence type="ECO:0000256" key="4">
    <source>
        <dbReference type="ARBA" id="ARBA00023163"/>
    </source>
</evidence>
<dbReference type="PATRIC" id="fig|1337887.3.peg.2886"/>
<feature type="domain" description="HTH lacI-type" evidence="5">
    <location>
        <begin position="6"/>
        <end position="60"/>
    </location>
</feature>
<name>U4VA79_9HYPH</name>
<keyword evidence="2" id="KW-0805">Transcription regulation</keyword>
<dbReference type="SUPFAM" id="SSF53822">
    <property type="entry name" value="Periplasmic binding protein-like I"/>
    <property type="match status" value="1"/>
</dbReference>
<evidence type="ECO:0000256" key="2">
    <source>
        <dbReference type="ARBA" id="ARBA00023015"/>
    </source>
</evidence>
<protein>
    <submittedName>
        <fullName evidence="6">LacI family transcription regulator</fullName>
    </submittedName>
</protein>
<evidence type="ECO:0000259" key="5">
    <source>
        <dbReference type="PROSITE" id="PS50932"/>
    </source>
</evidence>
<dbReference type="GO" id="GO:0000976">
    <property type="term" value="F:transcription cis-regulatory region binding"/>
    <property type="evidence" value="ECO:0007669"/>
    <property type="project" value="TreeGrafter"/>
</dbReference>
<dbReference type="Pfam" id="PF13377">
    <property type="entry name" value="Peripla_BP_3"/>
    <property type="match status" value="1"/>
</dbReference>
<dbReference type="CDD" id="cd01392">
    <property type="entry name" value="HTH_LacI"/>
    <property type="match status" value="1"/>
</dbReference>
<dbReference type="PROSITE" id="PS50932">
    <property type="entry name" value="HTH_LACI_2"/>
    <property type="match status" value="1"/>
</dbReference>
<comment type="caution">
    <text evidence="6">The sequence shown here is derived from an EMBL/GenBank/DDBJ whole genome shotgun (WGS) entry which is preliminary data.</text>
</comment>
<dbReference type="PROSITE" id="PS00356">
    <property type="entry name" value="HTH_LACI_1"/>
    <property type="match status" value="1"/>
</dbReference>